<dbReference type="Proteomes" id="UP000033699">
    <property type="component" value="Unassembled WGS sequence"/>
</dbReference>
<proteinExistence type="predicted"/>
<dbReference type="OrthoDB" id="3872745at2"/>
<dbReference type="EMBL" id="JZKH01000033">
    <property type="protein sequence ID" value="KJS60980.1"/>
    <property type="molecule type" value="Genomic_DNA"/>
</dbReference>
<accession>A0A0F2TFF2</accession>
<evidence type="ECO:0000313" key="3">
    <source>
        <dbReference type="Proteomes" id="UP000033699"/>
    </source>
</evidence>
<protein>
    <submittedName>
        <fullName evidence="2">Uncharacterized protein</fullName>
    </submittedName>
</protein>
<organism evidence="2 3">
    <name type="scientific">Streptomyces rubellomurinus (strain ATCC 31215)</name>
    <dbReference type="NCBI Taxonomy" id="359131"/>
    <lineage>
        <taxon>Bacteria</taxon>
        <taxon>Bacillati</taxon>
        <taxon>Actinomycetota</taxon>
        <taxon>Actinomycetes</taxon>
        <taxon>Kitasatosporales</taxon>
        <taxon>Streptomycetaceae</taxon>
        <taxon>Streptomyces</taxon>
    </lineage>
</organism>
<keyword evidence="3" id="KW-1185">Reference proteome</keyword>
<evidence type="ECO:0000313" key="2">
    <source>
        <dbReference type="EMBL" id="KJS60980.1"/>
    </source>
</evidence>
<gene>
    <name evidence="2" type="ORF">VM95_17650</name>
</gene>
<dbReference type="RefSeq" id="WP_045697797.1">
    <property type="nucleotide sequence ID" value="NZ_JZKH01000033.1"/>
</dbReference>
<dbReference type="AlphaFoldDB" id="A0A0F2TFF2"/>
<evidence type="ECO:0000256" key="1">
    <source>
        <dbReference type="SAM" id="MobiDB-lite"/>
    </source>
</evidence>
<name>A0A0F2TFF2_STRR3</name>
<sequence>MTIDLLPGRGVRLPAPLPELPFGLGEDAVRRLLAPHTALLRGGVESPFVCGATWTLAFSLPGVGVLLYAGRAGDGRFSDVGVTRDPRDERPACPVGLHGVDVFGWPAHEVVEALRAAGLPVPDPEGGTLHHDTLRLSRNTPNARPLATGCKPRREPPFTFGSVSLGAAPPPPR</sequence>
<reference evidence="2 3" key="1">
    <citation type="submission" date="2015-02" db="EMBL/GenBank/DDBJ databases">
        <authorList>
            <person name="Ju K.-S."/>
            <person name="Doroghazi J.R."/>
            <person name="Metcalf W."/>
        </authorList>
    </citation>
    <scope>NUCLEOTIDE SEQUENCE [LARGE SCALE GENOMIC DNA]</scope>
    <source>
        <strain evidence="2 3">ATCC 31215</strain>
    </source>
</reference>
<feature type="region of interest" description="Disordered" evidence="1">
    <location>
        <begin position="132"/>
        <end position="173"/>
    </location>
</feature>
<comment type="caution">
    <text evidence="2">The sequence shown here is derived from an EMBL/GenBank/DDBJ whole genome shotgun (WGS) entry which is preliminary data.</text>
</comment>
<dbReference type="PATRIC" id="fig|359131.3.peg.4121"/>